<reference evidence="2" key="1">
    <citation type="journal article" date="2015" name="Nature">
        <title>Complex archaea that bridge the gap between prokaryotes and eukaryotes.</title>
        <authorList>
            <person name="Spang A."/>
            <person name="Saw J.H."/>
            <person name="Jorgensen S.L."/>
            <person name="Zaremba-Niedzwiedzka K."/>
            <person name="Martijn J."/>
            <person name="Lind A.E."/>
            <person name="van Eijk R."/>
            <person name="Schleper C."/>
            <person name="Guy L."/>
            <person name="Ettema T.J."/>
        </authorList>
    </citation>
    <scope>NUCLEOTIDE SEQUENCE</scope>
</reference>
<protein>
    <submittedName>
        <fullName evidence="2">Uncharacterized protein</fullName>
    </submittedName>
</protein>
<dbReference type="EMBL" id="LAZR01069534">
    <property type="protein sequence ID" value="KKK47530.1"/>
    <property type="molecule type" value="Genomic_DNA"/>
</dbReference>
<dbReference type="AlphaFoldDB" id="A0A0F8WH80"/>
<sequence>MEETYKRENEEMVKLVRHEEKMLTNQEIYNHWGQLSAQEVQFNQQLRRAQAQLDRIREAKEKLKKIAKDCERRLPKRKVGEEIDVIPSEVKNE</sequence>
<keyword evidence="1" id="KW-0175">Coiled coil</keyword>
<accession>A0A0F8WH80</accession>
<feature type="coiled-coil region" evidence="1">
    <location>
        <begin position="39"/>
        <end position="73"/>
    </location>
</feature>
<evidence type="ECO:0000313" key="2">
    <source>
        <dbReference type="EMBL" id="KKK47530.1"/>
    </source>
</evidence>
<proteinExistence type="predicted"/>
<organism evidence="2">
    <name type="scientific">marine sediment metagenome</name>
    <dbReference type="NCBI Taxonomy" id="412755"/>
    <lineage>
        <taxon>unclassified sequences</taxon>
        <taxon>metagenomes</taxon>
        <taxon>ecological metagenomes</taxon>
    </lineage>
</organism>
<gene>
    <name evidence="2" type="ORF">LCGC14_3154270</name>
</gene>
<evidence type="ECO:0000256" key="1">
    <source>
        <dbReference type="SAM" id="Coils"/>
    </source>
</evidence>
<comment type="caution">
    <text evidence="2">The sequence shown here is derived from an EMBL/GenBank/DDBJ whole genome shotgun (WGS) entry which is preliminary data.</text>
</comment>
<name>A0A0F8WH80_9ZZZZ</name>